<comment type="function">
    <text evidence="4">Cell wall formation.</text>
</comment>
<dbReference type="InterPro" id="IPR016185">
    <property type="entry name" value="PreATP-grasp_dom_sf"/>
</dbReference>
<dbReference type="Proteomes" id="UP001500655">
    <property type="component" value="Unassembled WGS sequence"/>
</dbReference>
<dbReference type="RefSeq" id="WP_344081187.1">
    <property type="nucleotide sequence ID" value="NZ_BAAALS010000012.1"/>
</dbReference>
<dbReference type="Gene3D" id="3.40.50.20">
    <property type="match status" value="1"/>
</dbReference>
<comment type="subcellular location">
    <subcellularLocation>
        <location evidence="4">Cytoplasm</location>
    </subcellularLocation>
</comment>
<keyword evidence="3 4" id="KW-0961">Cell wall biogenesis/degradation</keyword>
<dbReference type="PANTHER" id="PTHR23132:SF23">
    <property type="entry name" value="D-ALANINE--D-ALANINE LIGASE B"/>
    <property type="match status" value="1"/>
</dbReference>
<proteinExistence type="inferred from homology"/>
<reference evidence="8" key="1">
    <citation type="journal article" date="2019" name="Int. J. Syst. Evol. Microbiol.">
        <title>The Global Catalogue of Microorganisms (GCM) 10K type strain sequencing project: providing services to taxonomists for standard genome sequencing and annotation.</title>
        <authorList>
            <consortium name="The Broad Institute Genomics Platform"/>
            <consortium name="The Broad Institute Genome Sequencing Center for Infectious Disease"/>
            <person name="Wu L."/>
            <person name="Ma J."/>
        </authorList>
    </citation>
    <scope>NUCLEOTIDE SEQUENCE [LARGE SCALE GENOMIC DNA]</scope>
    <source>
        <strain evidence="8">JCM 13249</strain>
    </source>
</reference>
<evidence type="ECO:0000256" key="2">
    <source>
        <dbReference type="ARBA" id="ARBA00022598"/>
    </source>
</evidence>
<sequence>MSDLDRVVVLAGGLSPERDVSLRSGHRIAEALRRVDVEVSVHDVDATLFAHLAADAGVVVFPVLHGVSGEDGTVREVLELAGVPYVGAAPQACRFAFDKPLAKAIVSRAGLRTPASVTLPRQVFHDLGAAALSRLILDKLGLPVFVKPRAGGSAFGVTAVRGRDELAEALMSCFGYHDEALIELAVSGTEITVGVLDLGGEPVALPAVEIVPDSGVYDYTARYTPGATEFFCPARLPAAVLAEAAHAALTAHRALGLRDLSRTDMIVDRDGRVHVLETNVAPGMTDTSTFPIALGAAGYDFGIVCRDLAAHAADRG</sequence>
<evidence type="ECO:0000259" key="6">
    <source>
        <dbReference type="PROSITE" id="PS50975"/>
    </source>
</evidence>
<evidence type="ECO:0000256" key="1">
    <source>
        <dbReference type="ARBA" id="ARBA00010871"/>
    </source>
</evidence>
<keyword evidence="4" id="KW-0133">Cell shape</keyword>
<dbReference type="Gene3D" id="3.30.1490.20">
    <property type="entry name" value="ATP-grasp fold, A domain"/>
    <property type="match status" value="1"/>
</dbReference>
<dbReference type="EMBL" id="BAAALS010000012">
    <property type="protein sequence ID" value="GAA1754885.1"/>
    <property type="molecule type" value="Genomic_DNA"/>
</dbReference>
<dbReference type="InterPro" id="IPR005905">
    <property type="entry name" value="D_ala_D_ala"/>
</dbReference>
<evidence type="ECO:0000313" key="7">
    <source>
        <dbReference type="EMBL" id="GAA1754885.1"/>
    </source>
</evidence>
<comment type="catalytic activity">
    <reaction evidence="4">
        <text>2 D-alanine + ATP = D-alanyl-D-alanine + ADP + phosphate + H(+)</text>
        <dbReference type="Rhea" id="RHEA:11224"/>
        <dbReference type="ChEBI" id="CHEBI:15378"/>
        <dbReference type="ChEBI" id="CHEBI:30616"/>
        <dbReference type="ChEBI" id="CHEBI:43474"/>
        <dbReference type="ChEBI" id="CHEBI:57416"/>
        <dbReference type="ChEBI" id="CHEBI:57822"/>
        <dbReference type="ChEBI" id="CHEBI:456216"/>
        <dbReference type="EC" id="6.3.2.4"/>
    </reaction>
</comment>
<protein>
    <recommendedName>
        <fullName evidence="4">D-alanine--D-alanine ligase</fullName>
        <ecNumber evidence="4">6.3.2.4</ecNumber>
    </recommendedName>
    <alternativeName>
        <fullName evidence="4">D-Ala-D-Ala ligase</fullName>
    </alternativeName>
    <alternativeName>
        <fullName evidence="4">D-alanylalanine synthetase</fullName>
    </alternativeName>
</protein>
<evidence type="ECO:0000313" key="8">
    <source>
        <dbReference type="Proteomes" id="UP001500655"/>
    </source>
</evidence>
<keyword evidence="4" id="KW-0963">Cytoplasm</keyword>
<comment type="pathway">
    <text evidence="4">Cell wall biogenesis; peptidoglycan biosynthesis.</text>
</comment>
<accession>A0ABP4WHR7</accession>
<dbReference type="InterPro" id="IPR011127">
    <property type="entry name" value="Dala_Dala_lig_N"/>
</dbReference>
<name>A0ABP4WHR7_9ACTN</name>
<keyword evidence="5" id="KW-0547">Nucleotide-binding</keyword>
<dbReference type="SUPFAM" id="SSF56059">
    <property type="entry name" value="Glutathione synthetase ATP-binding domain-like"/>
    <property type="match status" value="1"/>
</dbReference>
<dbReference type="InterPro" id="IPR011761">
    <property type="entry name" value="ATP-grasp"/>
</dbReference>
<evidence type="ECO:0000256" key="5">
    <source>
        <dbReference type="PROSITE-ProRule" id="PRU00409"/>
    </source>
</evidence>
<dbReference type="SUPFAM" id="SSF52440">
    <property type="entry name" value="PreATP-grasp domain"/>
    <property type="match status" value="1"/>
</dbReference>
<dbReference type="InterPro" id="IPR013815">
    <property type="entry name" value="ATP_grasp_subdomain_1"/>
</dbReference>
<keyword evidence="4" id="KW-0573">Peptidoglycan synthesis</keyword>
<keyword evidence="2 4" id="KW-0436">Ligase</keyword>
<dbReference type="Gene3D" id="3.30.470.20">
    <property type="entry name" value="ATP-grasp fold, B domain"/>
    <property type="match status" value="1"/>
</dbReference>
<keyword evidence="8" id="KW-1185">Reference proteome</keyword>
<evidence type="ECO:0000256" key="3">
    <source>
        <dbReference type="ARBA" id="ARBA00023316"/>
    </source>
</evidence>
<dbReference type="Pfam" id="PF01820">
    <property type="entry name" value="Dala_Dala_lig_N"/>
    <property type="match status" value="1"/>
</dbReference>
<organism evidence="7 8">
    <name type="scientific">Luedemannella helvata</name>
    <dbReference type="NCBI Taxonomy" id="349315"/>
    <lineage>
        <taxon>Bacteria</taxon>
        <taxon>Bacillati</taxon>
        <taxon>Actinomycetota</taxon>
        <taxon>Actinomycetes</taxon>
        <taxon>Micromonosporales</taxon>
        <taxon>Micromonosporaceae</taxon>
        <taxon>Luedemannella</taxon>
    </lineage>
</organism>
<dbReference type="GO" id="GO:0016874">
    <property type="term" value="F:ligase activity"/>
    <property type="evidence" value="ECO:0007669"/>
    <property type="project" value="UniProtKB-KW"/>
</dbReference>
<evidence type="ECO:0000256" key="4">
    <source>
        <dbReference type="HAMAP-Rule" id="MF_00047"/>
    </source>
</evidence>
<dbReference type="Pfam" id="PF07478">
    <property type="entry name" value="Dala_Dala_lig_C"/>
    <property type="match status" value="1"/>
</dbReference>
<dbReference type="EC" id="6.3.2.4" evidence="4"/>
<keyword evidence="5" id="KW-0067">ATP-binding</keyword>
<dbReference type="InterPro" id="IPR011095">
    <property type="entry name" value="Dala_Dala_lig_C"/>
</dbReference>
<comment type="similarity">
    <text evidence="1 4">Belongs to the D-alanine--D-alanine ligase family.</text>
</comment>
<dbReference type="PROSITE" id="PS50975">
    <property type="entry name" value="ATP_GRASP"/>
    <property type="match status" value="1"/>
</dbReference>
<dbReference type="NCBIfam" id="NF002378">
    <property type="entry name" value="PRK01372.1"/>
    <property type="match status" value="1"/>
</dbReference>
<dbReference type="HAMAP" id="MF_00047">
    <property type="entry name" value="Dala_Dala_lig"/>
    <property type="match status" value="1"/>
</dbReference>
<feature type="domain" description="ATP-grasp" evidence="6">
    <location>
        <begin position="103"/>
        <end position="310"/>
    </location>
</feature>
<dbReference type="PANTHER" id="PTHR23132">
    <property type="entry name" value="D-ALANINE--D-ALANINE LIGASE"/>
    <property type="match status" value="1"/>
</dbReference>
<comment type="caution">
    <text evidence="7">The sequence shown here is derived from an EMBL/GenBank/DDBJ whole genome shotgun (WGS) entry which is preliminary data.</text>
</comment>
<gene>
    <name evidence="4" type="primary">ddl</name>
    <name evidence="7" type="ORF">GCM10009681_27540</name>
</gene>
<dbReference type="PIRSF" id="PIRSF039102">
    <property type="entry name" value="Ddl/VanB"/>
    <property type="match status" value="1"/>
</dbReference>